<sequence length="479" mass="54186">MDDTRKPDPKFDKDKIQWPLTYSLKPPKTGDPPRQYWHYSYYRGPRNSPAQILYSDSLSRSESLARIFLNEPVLGFDMEWKYPGKSTRLQEKVSLIQIACERRIALFHVALHEGQTTDEIIAPSLRRIIESPSIIKTGVHIVGADFKRLKKYLHLQPKGAFELSHLHHLVCGEPHKTQLCALAKQVEYHLGLPLDKGKVRKSDWSLPLSEGQRIYAADDSYVGFMLFHCMNAKRLKMDPVPPLPQLADSPKISSIELESTAAKTQSAVTTVKPFVDPQPVESNTGLDAGNKEVEAPQEKENNPVKEKAETAHSHTVLKPSEPYMSSKLFIKLKSHRTRIAHDQNIPAYRVAPNTVLEELVKQRPVNKSQLLKIYGIGRRKADEFGDEWLQIIAEDLRENPPKATRNPLQPTDPNRGTATPDALKHSIFGDENFNQKRVKITNVRRSKEIHIYQPSQGTGLSFSLADSHLNDVEATAEKG</sequence>
<accession>A0ACC0CN28</accession>
<dbReference type="Proteomes" id="UP001497680">
    <property type="component" value="Unassembled WGS sequence"/>
</dbReference>
<organism evidence="1 2">
    <name type="scientific">Hypoxylon rubiginosum</name>
    <dbReference type="NCBI Taxonomy" id="110542"/>
    <lineage>
        <taxon>Eukaryota</taxon>
        <taxon>Fungi</taxon>
        <taxon>Dikarya</taxon>
        <taxon>Ascomycota</taxon>
        <taxon>Pezizomycotina</taxon>
        <taxon>Sordariomycetes</taxon>
        <taxon>Xylariomycetidae</taxon>
        <taxon>Xylariales</taxon>
        <taxon>Hypoxylaceae</taxon>
        <taxon>Hypoxylon</taxon>
    </lineage>
</organism>
<comment type="caution">
    <text evidence="1">The sequence shown here is derived from an EMBL/GenBank/DDBJ whole genome shotgun (WGS) entry which is preliminary data.</text>
</comment>
<gene>
    <name evidence="1" type="ORF">F4821DRAFT_17542</name>
</gene>
<name>A0ACC0CN28_9PEZI</name>
<proteinExistence type="predicted"/>
<protein>
    <submittedName>
        <fullName evidence="1">Ribonuclease H-like domain-containing protein</fullName>
    </submittedName>
</protein>
<dbReference type="EMBL" id="MU394385">
    <property type="protein sequence ID" value="KAI6081829.1"/>
    <property type="molecule type" value="Genomic_DNA"/>
</dbReference>
<keyword evidence="2" id="KW-1185">Reference proteome</keyword>
<reference evidence="1 2" key="1">
    <citation type="journal article" date="2022" name="New Phytol.">
        <title>Ecological generalism drives hyperdiversity of secondary metabolite gene clusters in xylarialean endophytes.</title>
        <authorList>
            <person name="Franco M.E.E."/>
            <person name="Wisecaver J.H."/>
            <person name="Arnold A.E."/>
            <person name="Ju Y.M."/>
            <person name="Slot J.C."/>
            <person name="Ahrendt S."/>
            <person name="Moore L.P."/>
            <person name="Eastman K.E."/>
            <person name="Scott K."/>
            <person name="Konkel Z."/>
            <person name="Mondo S.J."/>
            <person name="Kuo A."/>
            <person name="Hayes R.D."/>
            <person name="Haridas S."/>
            <person name="Andreopoulos B."/>
            <person name="Riley R."/>
            <person name="LaButti K."/>
            <person name="Pangilinan J."/>
            <person name="Lipzen A."/>
            <person name="Amirebrahimi M."/>
            <person name="Yan J."/>
            <person name="Adam C."/>
            <person name="Keymanesh K."/>
            <person name="Ng V."/>
            <person name="Louie K."/>
            <person name="Northen T."/>
            <person name="Drula E."/>
            <person name="Henrissat B."/>
            <person name="Hsieh H.M."/>
            <person name="Youens-Clark K."/>
            <person name="Lutzoni F."/>
            <person name="Miadlikowska J."/>
            <person name="Eastwood D.C."/>
            <person name="Hamelin R.C."/>
            <person name="Grigoriev I.V."/>
            <person name="U'Ren J.M."/>
        </authorList>
    </citation>
    <scope>NUCLEOTIDE SEQUENCE [LARGE SCALE GENOMIC DNA]</scope>
    <source>
        <strain evidence="1 2">ER1909</strain>
    </source>
</reference>
<evidence type="ECO:0000313" key="1">
    <source>
        <dbReference type="EMBL" id="KAI6081829.1"/>
    </source>
</evidence>
<evidence type="ECO:0000313" key="2">
    <source>
        <dbReference type="Proteomes" id="UP001497680"/>
    </source>
</evidence>